<evidence type="ECO:0000256" key="7">
    <source>
        <dbReference type="ARBA" id="ARBA00022801"/>
    </source>
</evidence>
<dbReference type="EMBL" id="JAMQAW010000010">
    <property type="protein sequence ID" value="MCM2389268.1"/>
    <property type="molecule type" value="Genomic_DNA"/>
</dbReference>
<dbReference type="RefSeq" id="WP_250919604.1">
    <property type="nucleotide sequence ID" value="NZ_JAMQAW010000010.1"/>
</dbReference>
<sequence length="514" mass="55729">MGATLRALRALALLAGFYLLGLLMLAVLIAIDWVATLTTHSAVFFKLYIVSALLAIPIVRGMFMLRIPRDKGEGLPVGEAHEPRLWATVRELAASVGTRPPDEIRLTADMNASVSENARFLGLVGGVRRLYIGLPLMTGLSEAQLRAVLAHELGHYVNADTRLGGIALRGRLQILRTIEHFEERESKKVAKFRAKLEKRAAKAVAKGRKPKAIDTTGVGFTYRTMAKIYKAYAQFYFRSTEAGSRRQELAADLAAVRAAGRDATASALREIPVLDSAHDFYLESYATLGVDAGLLPPRGEILAGVRHLLAARDSELAELRRNLPEEPTSPYDSHPPMAERVARIEALPPDHRPEEPARPALELLVSSTAALGAVEDLVLTPEARRLRRTEWPELVHLAMSTHYAAQAEPLRGATAQLTGEPSLRSLLDALDRGALAELIALLPAEDGAAGVRRGLLCLTAGEFVVSGRAHWRMSWSQPAELQLPPGGHELLSKALDAAVAEPSDTGPLRGLLVP</sequence>
<keyword evidence="7" id="KW-0378">Hydrolase</keyword>
<name>A0ABT0UL95_9ACTN</name>
<evidence type="ECO:0000256" key="6">
    <source>
        <dbReference type="ARBA" id="ARBA00022723"/>
    </source>
</evidence>
<evidence type="ECO:0000256" key="4">
    <source>
        <dbReference type="ARBA" id="ARBA00022670"/>
    </source>
</evidence>
<feature type="transmembrane region" description="Helical" evidence="12">
    <location>
        <begin position="12"/>
        <end position="31"/>
    </location>
</feature>
<keyword evidence="10" id="KW-0482">Metalloprotease</keyword>
<comment type="cofactor">
    <cofactor evidence="1">
        <name>Zn(2+)</name>
        <dbReference type="ChEBI" id="CHEBI:29105"/>
    </cofactor>
</comment>
<evidence type="ECO:0000313" key="15">
    <source>
        <dbReference type="Proteomes" id="UP001431429"/>
    </source>
</evidence>
<gene>
    <name evidence="14" type="ORF">NBG84_13335</name>
</gene>
<keyword evidence="8" id="KW-0862">Zinc</keyword>
<evidence type="ECO:0000256" key="2">
    <source>
        <dbReference type="ARBA" id="ARBA00004651"/>
    </source>
</evidence>
<protein>
    <submittedName>
        <fullName evidence="14">M48 family metallopeptidase</fullName>
    </submittedName>
</protein>
<evidence type="ECO:0000256" key="11">
    <source>
        <dbReference type="ARBA" id="ARBA00023136"/>
    </source>
</evidence>
<proteinExistence type="predicted"/>
<dbReference type="Gene3D" id="3.30.2010.10">
    <property type="entry name" value="Metalloproteases ('zincins'), catalytic domain"/>
    <property type="match status" value="1"/>
</dbReference>
<evidence type="ECO:0000313" key="14">
    <source>
        <dbReference type="EMBL" id="MCM2389268.1"/>
    </source>
</evidence>
<evidence type="ECO:0000256" key="3">
    <source>
        <dbReference type="ARBA" id="ARBA00022475"/>
    </source>
</evidence>
<keyword evidence="9 12" id="KW-1133">Transmembrane helix</keyword>
<keyword evidence="11 12" id="KW-0472">Membrane</keyword>
<dbReference type="PANTHER" id="PTHR43221">
    <property type="entry name" value="PROTEASE HTPX"/>
    <property type="match status" value="1"/>
</dbReference>
<evidence type="ECO:0000256" key="1">
    <source>
        <dbReference type="ARBA" id="ARBA00001947"/>
    </source>
</evidence>
<keyword evidence="5 12" id="KW-0812">Transmembrane</keyword>
<feature type="domain" description="Peptidase M48" evidence="13">
    <location>
        <begin position="81"/>
        <end position="346"/>
    </location>
</feature>
<dbReference type="Proteomes" id="UP001431429">
    <property type="component" value="Unassembled WGS sequence"/>
</dbReference>
<evidence type="ECO:0000256" key="9">
    <source>
        <dbReference type="ARBA" id="ARBA00022989"/>
    </source>
</evidence>
<keyword evidence="6" id="KW-0479">Metal-binding</keyword>
<reference evidence="14" key="1">
    <citation type="submission" date="2022-06" db="EMBL/GenBank/DDBJ databases">
        <title>Genome public.</title>
        <authorList>
            <person name="Sun Q."/>
        </authorList>
    </citation>
    <scope>NUCLEOTIDE SEQUENCE</scope>
    <source>
        <strain evidence="14">CWNU-1</strain>
    </source>
</reference>
<dbReference type="CDD" id="cd07328">
    <property type="entry name" value="M48_Ste24p_like"/>
    <property type="match status" value="1"/>
</dbReference>
<comment type="subcellular location">
    <subcellularLocation>
        <location evidence="2">Cell membrane</location>
        <topology evidence="2">Multi-pass membrane protein</topology>
    </subcellularLocation>
</comment>
<dbReference type="InterPro" id="IPR001915">
    <property type="entry name" value="Peptidase_M48"/>
</dbReference>
<accession>A0ABT0UL95</accession>
<dbReference type="InterPro" id="IPR050083">
    <property type="entry name" value="HtpX_protease"/>
</dbReference>
<organism evidence="14 15">
    <name type="scientific">Streptomyces albipurpureus</name>
    <dbReference type="NCBI Taxonomy" id="2897419"/>
    <lineage>
        <taxon>Bacteria</taxon>
        <taxon>Bacillati</taxon>
        <taxon>Actinomycetota</taxon>
        <taxon>Actinomycetes</taxon>
        <taxon>Kitasatosporales</taxon>
        <taxon>Streptomycetaceae</taxon>
        <taxon>Streptomyces</taxon>
    </lineage>
</organism>
<evidence type="ECO:0000256" key="8">
    <source>
        <dbReference type="ARBA" id="ARBA00022833"/>
    </source>
</evidence>
<keyword evidence="3" id="KW-1003">Cell membrane</keyword>
<evidence type="ECO:0000256" key="12">
    <source>
        <dbReference type="SAM" id="Phobius"/>
    </source>
</evidence>
<keyword evidence="4" id="KW-0645">Protease</keyword>
<evidence type="ECO:0000259" key="13">
    <source>
        <dbReference type="Pfam" id="PF01435"/>
    </source>
</evidence>
<keyword evidence="15" id="KW-1185">Reference proteome</keyword>
<evidence type="ECO:0000256" key="10">
    <source>
        <dbReference type="ARBA" id="ARBA00023049"/>
    </source>
</evidence>
<feature type="transmembrane region" description="Helical" evidence="12">
    <location>
        <begin position="43"/>
        <end position="63"/>
    </location>
</feature>
<dbReference type="Pfam" id="PF01435">
    <property type="entry name" value="Peptidase_M48"/>
    <property type="match status" value="1"/>
</dbReference>
<dbReference type="PANTHER" id="PTHR43221:SF1">
    <property type="entry name" value="PROTEASE HTPX"/>
    <property type="match status" value="1"/>
</dbReference>
<evidence type="ECO:0000256" key="5">
    <source>
        <dbReference type="ARBA" id="ARBA00022692"/>
    </source>
</evidence>
<comment type="caution">
    <text evidence="14">The sequence shown here is derived from an EMBL/GenBank/DDBJ whole genome shotgun (WGS) entry which is preliminary data.</text>
</comment>